<dbReference type="GO" id="GO:0000287">
    <property type="term" value="F:magnesium ion binding"/>
    <property type="evidence" value="ECO:0007669"/>
    <property type="project" value="InterPro"/>
</dbReference>
<protein>
    <submittedName>
        <fullName evidence="1">RusA family crossover junction endodeoxyribonuclease</fullName>
    </submittedName>
</protein>
<name>A0AAW8YLQ0_PEDAC</name>
<gene>
    <name evidence="1" type="ORF">R0H03_04120</name>
</gene>
<dbReference type="Proteomes" id="UP001280415">
    <property type="component" value="Unassembled WGS sequence"/>
</dbReference>
<dbReference type="Pfam" id="PF05866">
    <property type="entry name" value="RusA"/>
    <property type="match status" value="1"/>
</dbReference>
<dbReference type="InterPro" id="IPR008822">
    <property type="entry name" value="Endonuclease_RusA-like"/>
</dbReference>
<proteinExistence type="predicted"/>
<dbReference type="SUPFAM" id="SSF103084">
    <property type="entry name" value="Holliday junction resolvase RusA"/>
    <property type="match status" value="1"/>
</dbReference>
<dbReference type="AlphaFoldDB" id="A0AAW8YLQ0"/>
<reference evidence="1" key="1">
    <citation type="journal article" date="2023" name="PeerJ">
        <title>Selection and evaluation of lactic acid bacteria from chicken feces in Thailand as potential probiotics.</title>
        <authorList>
            <person name="Khurajog B."/>
            <person name="Disastra Y."/>
            <person name="Lawwyne L.D."/>
            <person name="Sirichokchatchawan W."/>
            <person name="Niyomtham W."/>
            <person name="Yindee J."/>
            <person name="Hampson D.J."/>
            <person name="Prapasarakul N."/>
        </authorList>
    </citation>
    <scope>NUCLEOTIDE SEQUENCE</scope>
    <source>
        <strain evidence="1">BF14</strain>
    </source>
</reference>
<accession>A0AAW8YLQ0</accession>
<dbReference type="InterPro" id="IPR036614">
    <property type="entry name" value="RusA-like_sf"/>
</dbReference>
<reference evidence="1" key="2">
    <citation type="submission" date="2023-10" db="EMBL/GenBank/DDBJ databases">
        <authorList>
            <person name="Khurajog B."/>
        </authorList>
    </citation>
    <scope>NUCLEOTIDE SEQUENCE</scope>
    <source>
        <strain evidence="1">BF14</strain>
    </source>
</reference>
<dbReference type="EMBL" id="JAWJAX010000003">
    <property type="protein sequence ID" value="MDV2911052.1"/>
    <property type="molecule type" value="Genomic_DNA"/>
</dbReference>
<organism evidence="1 2">
    <name type="scientific">Pediococcus acidilactici</name>
    <dbReference type="NCBI Taxonomy" id="1254"/>
    <lineage>
        <taxon>Bacteria</taxon>
        <taxon>Bacillati</taxon>
        <taxon>Bacillota</taxon>
        <taxon>Bacilli</taxon>
        <taxon>Lactobacillales</taxon>
        <taxon>Lactobacillaceae</taxon>
        <taxon>Pediococcus</taxon>
        <taxon>Pediococcus acidilactici group</taxon>
    </lineage>
</organism>
<dbReference type="GO" id="GO:0006281">
    <property type="term" value="P:DNA repair"/>
    <property type="evidence" value="ECO:0007669"/>
    <property type="project" value="InterPro"/>
</dbReference>
<evidence type="ECO:0000313" key="1">
    <source>
        <dbReference type="EMBL" id="MDV2911052.1"/>
    </source>
</evidence>
<sequence length="133" mass="15524">MIKLLFEGEPVAASRPRVTRRGWTYNAPKYEAYKSQAQLDAQRQYLGEPLKGALFVKVVFYRSVQKSVSKAERKRRLSNEHRPIFKPDIDNLFKAVTDACTGVVWHDDNQIVSVEMEKMYAEFPRVEMEVREL</sequence>
<dbReference type="RefSeq" id="WP_317052067.1">
    <property type="nucleotide sequence ID" value="NZ_CP140878.1"/>
</dbReference>
<comment type="caution">
    <text evidence="1">The sequence shown here is derived from an EMBL/GenBank/DDBJ whole genome shotgun (WGS) entry which is preliminary data.</text>
</comment>
<dbReference type="Gene3D" id="3.30.1330.70">
    <property type="entry name" value="Holliday junction resolvase RusA"/>
    <property type="match status" value="1"/>
</dbReference>
<evidence type="ECO:0000313" key="2">
    <source>
        <dbReference type="Proteomes" id="UP001280415"/>
    </source>
</evidence>
<dbReference type="GO" id="GO:0006310">
    <property type="term" value="P:DNA recombination"/>
    <property type="evidence" value="ECO:0007669"/>
    <property type="project" value="InterPro"/>
</dbReference>